<gene>
    <name evidence="7" type="ORF">SAMN06296036_1485</name>
</gene>
<feature type="transmembrane region" description="Helical" evidence="6">
    <location>
        <begin position="45"/>
        <end position="70"/>
    </location>
</feature>
<dbReference type="STRING" id="1513793.SAMN06296036_1485"/>
<proteinExistence type="predicted"/>
<feature type="transmembrane region" description="Helical" evidence="6">
    <location>
        <begin position="91"/>
        <end position="113"/>
    </location>
</feature>
<evidence type="ECO:0000256" key="1">
    <source>
        <dbReference type="ARBA" id="ARBA00004651"/>
    </source>
</evidence>
<dbReference type="GO" id="GO:0043190">
    <property type="term" value="C:ATP-binding cassette (ABC) transporter complex"/>
    <property type="evidence" value="ECO:0007669"/>
    <property type="project" value="TreeGrafter"/>
</dbReference>
<accession>A0A1Y6CYT5</accession>
<name>A0A1Y6CYT5_9BACT</name>
<dbReference type="AlphaFoldDB" id="A0A1Y6CYT5"/>
<dbReference type="Proteomes" id="UP000192907">
    <property type="component" value="Unassembled WGS sequence"/>
</dbReference>
<protein>
    <submittedName>
        <fullName evidence="7">Lipopolysaccharide export system permease protein</fullName>
    </submittedName>
</protein>
<keyword evidence="5 6" id="KW-0472">Membrane</keyword>
<dbReference type="GO" id="GO:0015920">
    <property type="term" value="P:lipopolysaccharide transport"/>
    <property type="evidence" value="ECO:0007669"/>
    <property type="project" value="TreeGrafter"/>
</dbReference>
<evidence type="ECO:0000256" key="6">
    <source>
        <dbReference type="SAM" id="Phobius"/>
    </source>
</evidence>
<dbReference type="PANTHER" id="PTHR33529:SF6">
    <property type="entry name" value="YJGP_YJGQ FAMILY PERMEASE"/>
    <property type="match status" value="1"/>
</dbReference>
<evidence type="ECO:0000313" key="7">
    <source>
        <dbReference type="EMBL" id="SMF83615.1"/>
    </source>
</evidence>
<dbReference type="EMBL" id="FWZT01000048">
    <property type="protein sequence ID" value="SMF83615.1"/>
    <property type="molecule type" value="Genomic_DNA"/>
</dbReference>
<feature type="transmembrane region" description="Helical" evidence="6">
    <location>
        <begin position="7"/>
        <end position="25"/>
    </location>
</feature>
<keyword evidence="4 6" id="KW-1133">Transmembrane helix</keyword>
<feature type="transmembrane region" description="Helical" evidence="6">
    <location>
        <begin position="288"/>
        <end position="306"/>
    </location>
</feature>
<dbReference type="PANTHER" id="PTHR33529">
    <property type="entry name" value="SLR0882 PROTEIN-RELATED"/>
    <property type="match status" value="1"/>
</dbReference>
<dbReference type="RefSeq" id="WP_159455760.1">
    <property type="nucleotide sequence ID" value="NZ_FWZT01000048.1"/>
</dbReference>
<evidence type="ECO:0000256" key="5">
    <source>
        <dbReference type="ARBA" id="ARBA00023136"/>
    </source>
</evidence>
<keyword evidence="3 6" id="KW-0812">Transmembrane</keyword>
<dbReference type="InterPro" id="IPR005495">
    <property type="entry name" value="LptG/LptF_permease"/>
</dbReference>
<feature type="transmembrane region" description="Helical" evidence="6">
    <location>
        <begin position="315"/>
        <end position="337"/>
    </location>
</feature>
<evidence type="ECO:0000256" key="4">
    <source>
        <dbReference type="ARBA" id="ARBA00022989"/>
    </source>
</evidence>
<feature type="transmembrane region" description="Helical" evidence="6">
    <location>
        <begin position="343"/>
        <end position="365"/>
    </location>
</feature>
<organism evidence="7 8">
    <name type="scientific">Pseudobacteriovorax antillogorgiicola</name>
    <dbReference type="NCBI Taxonomy" id="1513793"/>
    <lineage>
        <taxon>Bacteria</taxon>
        <taxon>Pseudomonadati</taxon>
        <taxon>Bdellovibrionota</taxon>
        <taxon>Oligoflexia</taxon>
        <taxon>Oligoflexales</taxon>
        <taxon>Pseudobacteriovoracaceae</taxon>
        <taxon>Pseudobacteriovorax</taxon>
    </lineage>
</organism>
<reference evidence="8" key="1">
    <citation type="submission" date="2017-04" db="EMBL/GenBank/DDBJ databases">
        <authorList>
            <person name="Varghese N."/>
            <person name="Submissions S."/>
        </authorList>
    </citation>
    <scope>NUCLEOTIDE SEQUENCE [LARGE SCALE GENOMIC DNA]</scope>
    <source>
        <strain evidence="8">RKEM611</strain>
    </source>
</reference>
<keyword evidence="2" id="KW-1003">Cell membrane</keyword>
<dbReference type="Pfam" id="PF03739">
    <property type="entry name" value="LptF_LptG"/>
    <property type="match status" value="1"/>
</dbReference>
<sequence length="398" mass="44760">MKELLPQFVTSLCVLSAIIVVSQLIRLSEVLVTFGLTLENILLPFLFIMVPFLSFTIPIAYMFAVLLAFSRFSADGEYTAMLASGYSLKRAAVPVLLIGGILYGTATICSLYFEPWGRRETVQFYHRKTQTELDNMIKVQLKPGVFLDDFLGYVLYAETISPDRTHFENVMLAPGSKNKDQSFTLLAPSGSVSGSVESGDLTMAFDYGVIYSTAPDSEQISVVKFKRAELDLIRIFQEQIFGPDSATDDYRSYSPGQLWNYVSKLENNRRPDQEKTYLKARFLLHQRFGLPFACITFALFAMVLGIQDERRGRGFGYIGAILTIIFGYVVLMSFKYMAEKGQISAILGAWVPNLLLLAFGSFLVYQKNKLPPSESALDPRYIPGLRKIWQRNNPSPSD</sequence>
<evidence type="ECO:0000256" key="2">
    <source>
        <dbReference type="ARBA" id="ARBA00022475"/>
    </source>
</evidence>
<comment type="subcellular location">
    <subcellularLocation>
        <location evidence="1">Cell membrane</location>
        <topology evidence="1">Multi-pass membrane protein</topology>
    </subcellularLocation>
</comment>
<evidence type="ECO:0000256" key="3">
    <source>
        <dbReference type="ARBA" id="ARBA00022692"/>
    </source>
</evidence>
<keyword evidence="8" id="KW-1185">Reference proteome</keyword>
<evidence type="ECO:0000313" key="8">
    <source>
        <dbReference type="Proteomes" id="UP000192907"/>
    </source>
</evidence>